<evidence type="ECO:0000256" key="1">
    <source>
        <dbReference type="SAM" id="MobiDB-lite"/>
    </source>
</evidence>
<sequence length="215" mass="24763">MPNWLRKTLVILITVFTLGTVSPPPHLLAESDERSSTESTATVTNNDFVDISSSTNDSSESDLPNRTWQEVAATYEDPAELQDAFITYTLHQATEQTKEKFGERIEAKRGEEFRTVILPKIEETIIQLSNQLNVEEMRNLNISEQPSKGKSEKIFHISNAMTMKDVFRLHVRRENPPGQGHWFSFHYHEASDNFESHHELGSIYWDRNTPPNWMS</sequence>
<dbReference type="Pfam" id="PF14005">
    <property type="entry name" value="YpjP"/>
    <property type="match status" value="1"/>
</dbReference>
<dbReference type="RefSeq" id="WP_236332825.1">
    <property type="nucleotide sequence ID" value="NZ_JAKIJS010000001.1"/>
</dbReference>
<feature type="compositionally biased region" description="Polar residues" evidence="1">
    <location>
        <begin position="37"/>
        <end position="47"/>
    </location>
</feature>
<feature type="compositionally biased region" description="Low complexity" evidence="1">
    <location>
        <begin position="50"/>
        <end position="62"/>
    </location>
</feature>
<organism evidence="2 3">
    <name type="scientific">Pseudalkalibacillus berkeleyi</name>
    <dbReference type="NCBI Taxonomy" id="1069813"/>
    <lineage>
        <taxon>Bacteria</taxon>
        <taxon>Bacillati</taxon>
        <taxon>Bacillota</taxon>
        <taxon>Bacilli</taxon>
        <taxon>Bacillales</taxon>
        <taxon>Fictibacillaceae</taxon>
        <taxon>Pseudalkalibacillus</taxon>
    </lineage>
</organism>
<proteinExistence type="predicted"/>
<feature type="region of interest" description="Disordered" evidence="1">
    <location>
        <begin position="24"/>
        <end position="65"/>
    </location>
</feature>
<evidence type="ECO:0000313" key="2">
    <source>
        <dbReference type="EMBL" id="MCF6137326.1"/>
    </source>
</evidence>
<gene>
    <name evidence="2" type="ORF">L2716_06240</name>
</gene>
<dbReference type="Proteomes" id="UP001649381">
    <property type="component" value="Unassembled WGS sequence"/>
</dbReference>
<accession>A0ABS9GZS5</accession>
<dbReference type="InterPro" id="IPR025616">
    <property type="entry name" value="YpjP"/>
</dbReference>
<reference evidence="2 3" key="1">
    <citation type="submission" date="2022-01" db="EMBL/GenBank/DDBJ databases">
        <title>Alkalihalobacillus sp. EGI L200015, a novel bacterium isolated from a salt lake sediment.</title>
        <authorList>
            <person name="Gao L."/>
            <person name="Fang B.-Z."/>
            <person name="Li W.-J."/>
        </authorList>
    </citation>
    <scope>NUCLEOTIDE SEQUENCE [LARGE SCALE GENOMIC DNA]</scope>
    <source>
        <strain evidence="2 3">KCTC 12718</strain>
    </source>
</reference>
<keyword evidence="3" id="KW-1185">Reference proteome</keyword>
<evidence type="ECO:0000313" key="3">
    <source>
        <dbReference type="Proteomes" id="UP001649381"/>
    </source>
</evidence>
<protein>
    <submittedName>
        <fullName evidence="2">YpjP family protein</fullName>
    </submittedName>
</protein>
<comment type="caution">
    <text evidence="2">The sequence shown here is derived from an EMBL/GenBank/DDBJ whole genome shotgun (WGS) entry which is preliminary data.</text>
</comment>
<dbReference type="EMBL" id="JAKIJS010000001">
    <property type="protein sequence ID" value="MCF6137326.1"/>
    <property type="molecule type" value="Genomic_DNA"/>
</dbReference>
<name>A0ABS9GZS5_9BACL</name>